<dbReference type="AlphaFoldDB" id="A0A0D6EUV6"/>
<sequence>MYNVYNYMILNMIKFDSKTLNPFVASSTLASPTTNISFFLIISIKI</sequence>
<organism evidence="2 3">
    <name type="scientific">Candidatus Methylopumilus planktonicus</name>
    <dbReference type="NCBI Taxonomy" id="1581557"/>
    <lineage>
        <taxon>Bacteria</taxon>
        <taxon>Pseudomonadati</taxon>
        <taxon>Pseudomonadota</taxon>
        <taxon>Betaproteobacteria</taxon>
        <taxon>Nitrosomonadales</taxon>
        <taxon>Methylophilaceae</taxon>
        <taxon>Candidatus Methylopumilus</taxon>
    </lineage>
</organism>
<dbReference type="Proteomes" id="UP000064007">
    <property type="component" value="Chromosome 1"/>
</dbReference>
<gene>
    <name evidence="2" type="ORF">BN1208_0490</name>
</gene>
<name>A0A0D6EUV6_9PROT</name>
<dbReference type="HOGENOM" id="CLU_3185662_0_0_4"/>
<keyword evidence="3" id="KW-1185">Reference proteome</keyword>
<evidence type="ECO:0000313" key="2">
    <source>
        <dbReference type="EMBL" id="CEZ19382.1"/>
    </source>
</evidence>
<feature type="transmembrane region" description="Helical" evidence="1">
    <location>
        <begin position="20"/>
        <end position="42"/>
    </location>
</feature>
<keyword evidence="1" id="KW-0812">Transmembrane</keyword>
<keyword evidence="1" id="KW-1133">Transmembrane helix</keyword>
<keyword evidence="1" id="KW-0472">Membrane</keyword>
<evidence type="ECO:0000313" key="3">
    <source>
        <dbReference type="Proteomes" id="UP000064007"/>
    </source>
</evidence>
<accession>A0A0D6EUV6</accession>
<protein>
    <submittedName>
        <fullName evidence="2">Uncharacterized protein</fullName>
    </submittedName>
</protein>
<evidence type="ECO:0000256" key="1">
    <source>
        <dbReference type="SAM" id="Phobius"/>
    </source>
</evidence>
<dbReference type="EMBL" id="LN827929">
    <property type="protein sequence ID" value="CEZ19382.1"/>
    <property type="molecule type" value="Genomic_DNA"/>
</dbReference>
<dbReference type="KEGG" id="mbat:BN1208_0490"/>
<reference evidence="3" key="1">
    <citation type="submission" date="2014-12" db="EMBL/GenBank/DDBJ databases">
        <authorList>
            <person name="Salcher M.M."/>
        </authorList>
    </citation>
    <scope>NUCLEOTIDE SEQUENCE [LARGE SCALE GENOMIC DNA]</scope>
    <source>
        <strain evidence="3">MMS-10A-171</strain>
    </source>
</reference>
<proteinExistence type="predicted"/>
<dbReference type="STRING" id="1581557.BN1208_0490"/>